<feature type="domain" description="Potassium channel" evidence="10">
    <location>
        <begin position="171"/>
        <end position="245"/>
    </location>
</feature>
<dbReference type="InterPro" id="IPR013099">
    <property type="entry name" value="K_chnl_dom"/>
</dbReference>
<evidence type="ECO:0000313" key="11">
    <source>
        <dbReference type="EMBL" id="CAG6769065.1"/>
    </source>
</evidence>
<dbReference type="EMBL" id="HBUF01578089">
    <property type="protein sequence ID" value="CAG6769050.1"/>
    <property type="molecule type" value="Transcribed_RNA"/>
</dbReference>
<dbReference type="InterPro" id="IPR005408">
    <property type="entry name" value="2pore_dom_K_chnl_TWIK"/>
</dbReference>
<evidence type="ECO:0000256" key="4">
    <source>
        <dbReference type="ARBA" id="ARBA00022989"/>
    </source>
</evidence>
<keyword evidence="6 9" id="KW-0472">Membrane</keyword>
<evidence type="ECO:0000256" key="2">
    <source>
        <dbReference type="ARBA" id="ARBA00022448"/>
    </source>
</evidence>
<feature type="transmembrane region" description="Helical" evidence="9">
    <location>
        <begin position="6"/>
        <end position="25"/>
    </location>
</feature>
<evidence type="ECO:0000256" key="1">
    <source>
        <dbReference type="ARBA" id="ARBA00004141"/>
    </source>
</evidence>
<feature type="transmembrane region" description="Helical" evidence="9">
    <location>
        <begin position="193"/>
        <end position="210"/>
    </location>
</feature>
<feature type="transmembrane region" description="Helical" evidence="9">
    <location>
        <begin position="222"/>
        <end position="246"/>
    </location>
</feature>
<dbReference type="EMBL" id="HBUF01097475">
    <property type="protein sequence ID" value="CAG6637247.1"/>
    <property type="molecule type" value="Transcribed_RNA"/>
</dbReference>
<dbReference type="PRINTS" id="PR01096">
    <property type="entry name" value="TWIK1CHANNEL"/>
</dbReference>
<dbReference type="EMBL" id="HBUF01578095">
    <property type="protein sequence ID" value="CAG6769079.1"/>
    <property type="molecule type" value="Transcribed_RNA"/>
</dbReference>
<evidence type="ECO:0000256" key="8">
    <source>
        <dbReference type="RuleBase" id="RU003857"/>
    </source>
</evidence>
<evidence type="ECO:0000256" key="7">
    <source>
        <dbReference type="ARBA" id="ARBA00023303"/>
    </source>
</evidence>
<sequence>MFTCIVYSIFYTIYLLLGGFVFMLLESNGNIVFESEIQNAKLNFLSSNPCVPGASLDKFIEQVLSSKSLNLNASINADWTFGQSMFFATTLVTTIGYGQVIPMSTNGKLFCIFYSIVGIPLTLILFTSLSDRLLVKSNEWLNFFVERCSFQCSDLKIKLSYLCALLGVLSILFVFIPAYVFSSLEPNWTYFDSLYFCFISITTIGLGDYIPGESYPQEYKSLYKILTSVYLLVSLIFTMFVLKTFYAIPELKIMKILSLRFNEPGLYKNTSEYQILFGKEDNTIRKLYAQDSDNHS</sequence>
<comment type="similarity">
    <text evidence="8">Belongs to the two pore domain potassium channel (TC 1.A.1.8) family.</text>
</comment>
<keyword evidence="4 9" id="KW-1133">Transmembrane helix</keyword>
<proteinExistence type="inferred from homology"/>
<dbReference type="EMBL" id="HBUF01363458">
    <property type="protein sequence ID" value="CAG6722230.1"/>
    <property type="molecule type" value="Transcribed_RNA"/>
</dbReference>
<protein>
    <submittedName>
        <fullName evidence="11">Potassium channel subfamily K member 6</fullName>
    </submittedName>
</protein>
<name>A0A8D9EYV9_9HEMI</name>
<dbReference type="EMBL" id="HBUF01300054">
    <property type="protein sequence ID" value="CAG6690889.1"/>
    <property type="molecule type" value="Transcribed_RNA"/>
</dbReference>
<keyword evidence="5 8" id="KW-0406">Ion transport</keyword>
<dbReference type="InterPro" id="IPR003280">
    <property type="entry name" value="2pore_dom_K_chnl"/>
</dbReference>
<dbReference type="SUPFAM" id="SSF81324">
    <property type="entry name" value="Voltage-gated potassium channels"/>
    <property type="match status" value="2"/>
</dbReference>
<dbReference type="PANTHER" id="PTHR11003:SF249">
    <property type="entry name" value="TWO PORE POTASSIUM CHANNEL PROTEIN SUP-9"/>
    <property type="match status" value="1"/>
</dbReference>
<evidence type="ECO:0000256" key="3">
    <source>
        <dbReference type="ARBA" id="ARBA00022692"/>
    </source>
</evidence>
<evidence type="ECO:0000259" key="10">
    <source>
        <dbReference type="Pfam" id="PF07885"/>
    </source>
</evidence>
<dbReference type="EMBL" id="HBUF01578090">
    <property type="protein sequence ID" value="CAG6769054.1"/>
    <property type="molecule type" value="Transcribed_RNA"/>
</dbReference>
<keyword evidence="7 8" id="KW-0407">Ion channel</keyword>
<keyword evidence="2 8" id="KW-0813">Transport</keyword>
<dbReference type="Pfam" id="PF07885">
    <property type="entry name" value="Ion_trans_2"/>
    <property type="match status" value="2"/>
</dbReference>
<dbReference type="GO" id="GO:0015271">
    <property type="term" value="F:outward rectifier potassium channel activity"/>
    <property type="evidence" value="ECO:0007669"/>
    <property type="project" value="TreeGrafter"/>
</dbReference>
<dbReference type="EMBL" id="HBUF01300055">
    <property type="protein sequence ID" value="CAG6690890.1"/>
    <property type="molecule type" value="Transcribed_RNA"/>
</dbReference>
<organism evidence="11">
    <name type="scientific">Cacopsylla melanoneura</name>
    <dbReference type="NCBI Taxonomy" id="428564"/>
    <lineage>
        <taxon>Eukaryota</taxon>
        <taxon>Metazoa</taxon>
        <taxon>Ecdysozoa</taxon>
        <taxon>Arthropoda</taxon>
        <taxon>Hexapoda</taxon>
        <taxon>Insecta</taxon>
        <taxon>Pterygota</taxon>
        <taxon>Neoptera</taxon>
        <taxon>Paraneoptera</taxon>
        <taxon>Hemiptera</taxon>
        <taxon>Sternorrhyncha</taxon>
        <taxon>Psylloidea</taxon>
        <taxon>Psyllidae</taxon>
        <taxon>Psyllinae</taxon>
        <taxon>Cacopsylla</taxon>
    </lineage>
</organism>
<dbReference type="AlphaFoldDB" id="A0A8D9EYV9"/>
<evidence type="ECO:0000256" key="5">
    <source>
        <dbReference type="ARBA" id="ARBA00023065"/>
    </source>
</evidence>
<dbReference type="GO" id="GO:0022841">
    <property type="term" value="F:potassium ion leak channel activity"/>
    <property type="evidence" value="ECO:0007669"/>
    <property type="project" value="TreeGrafter"/>
</dbReference>
<feature type="transmembrane region" description="Helical" evidence="9">
    <location>
        <begin position="159"/>
        <end position="181"/>
    </location>
</feature>
<dbReference type="InterPro" id="IPR001779">
    <property type="entry name" value="2pore_dom_K_chnl_TWIK1"/>
</dbReference>
<dbReference type="EMBL" id="HBUF01578092">
    <property type="protein sequence ID" value="CAG6769065.1"/>
    <property type="molecule type" value="Transcribed_RNA"/>
</dbReference>
<feature type="transmembrane region" description="Helical" evidence="9">
    <location>
        <begin position="109"/>
        <end position="129"/>
    </location>
</feature>
<dbReference type="PANTHER" id="PTHR11003">
    <property type="entry name" value="POTASSIUM CHANNEL, SUBFAMILY K"/>
    <property type="match status" value="1"/>
</dbReference>
<comment type="subcellular location">
    <subcellularLocation>
        <location evidence="1">Membrane</location>
        <topology evidence="1">Multi-pass membrane protein</topology>
    </subcellularLocation>
</comment>
<accession>A0A8D9EYV9</accession>
<feature type="domain" description="Potassium channel" evidence="10">
    <location>
        <begin position="76"/>
        <end position="133"/>
    </location>
</feature>
<keyword evidence="3 8" id="KW-0812">Transmembrane</keyword>
<dbReference type="PRINTS" id="PR01586">
    <property type="entry name" value="TWIKCHANNEL"/>
</dbReference>
<dbReference type="Gene3D" id="1.10.287.70">
    <property type="match status" value="1"/>
</dbReference>
<dbReference type="GO" id="GO:0005886">
    <property type="term" value="C:plasma membrane"/>
    <property type="evidence" value="ECO:0007669"/>
    <property type="project" value="TreeGrafter"/>
</dbReference>
<dbReference type="GO" id="GO:0030322">
    <property type="term" value="P:stabilization of membrane potential"/>
    <property type="evidence" value="ECO:0007669"/>
    <property type="project" value="TreeGrafter"/>
</dbReference>
<evidence type="ECO:0000256" key="9">
    <source>
        <dbReference type="SAM" id="Phobius"/>
    </source>
</evidence>
<reference evidence="11" key="1">
    <citation type="submission" date="2021-05" db="EMBL/GenBank/DDBJ databases">
        <authorList>
            <person name="Alioto T."/>
            <person name="Alioto T."/>
            <person name="Gomez Garrido J."/>
        </authorList>
    </citation>
    <scope>NUCLEOTIDE SEQUENCE</scope>
</reference>
<dbReference type="PRINTS" id="PR01333">
    <property type="entry name" value="2POREKCHANEL"/>
</dbReference>
<evidence type="ECO:0000256" key="6">
    <source>
        <dbReference type="ARBA" id="ARBA00023136"/>
    </source>
</evidence>